<evidence type="ECO:0000256" key="14">
    <source>
        <dbReference type="PROSITE-ProRule" id="PRU01360"/>
    </source>
</evidence>
<evidence type="ECO:0000256" key="2">
    <source>
        <dbReference type="ARBA" id="ARBA00009810"/>
    </source>
</evidence>
<dbReference type="InterPro" id="IPR011662">
    <property type="entry name" value="Secretin/TonB_short_N"/>
</dbReference>
<evidence type="ECO:0000256" key="12">
    <source>
        <dbReference type="ARBA" id="ARBA00023170"/>
    </source>
</evidence>
<keyword evidence="20" id="KW-1185">Reference proteome</keyword>
<evidence type="ECO:0000256" key="3">
    <source>
        <dbReference type="ARBA" id="ARBA00022448"/>
    </source>
</evidence>
<name>A0A839SXW7_AZOMA</name>
<evidence type="ECO:0000256" key="4">
    <source>
        <dbReference type="ARBA" id="ARBA00022452"/>
    </source>
</evidence>
<keyword evidence="7 17" id="KW-0732">Signal</keyword>
<dbReference type="PROSITE" id="PS52016">
    <property type="entry name" value="TONB_DEPENDENT_REC_3"/>
    <property type="match status" value="1"/>
</dbReference>
<evidence type="ECO:0000256" key="16">
    <source>
        <dbReference type="SAM" id="MobiDB-lite"/>
    </source>
</evidence>
<evidence type="ECO:0000256" key="13">
    <source>
        <dbReference type="ARBA" id="ARBA00023237"/>
    </source>
</evidence>
<keyword evidence="10 15" id="KW-0798">TonB box</keyword>
<evidence type="ECO:0000256" key="6">
    <source>
        <dbReference type="ARBA" id="ARBA00022692"/>
    </source>
</evidence>
<dbReference type="Gene3D" id="2.170.130.10">
    <property type="entry name" value="TonB-dependent receptor, plug domain"/>
    <property type="match status" value="1"/>
</dbReference>
<comment type="similarity">
    <text evidence="2 14 15">Belongs to the TonB-dependent receptor family.</text>
</comment>
<dbReference type="SUPFAM" id="SSF56935">
    <property type="entry name" value="Porins"/>
    <property type="match status" value="1"/>
</dbReference>
<feature type="domain" description="Secretin/TonB short N-terminal" evidence="18">
    <location>
        <begin position="69"/>
        <end position="119"/>
    </location>
</feature>
<evidence type="ECO:0000313" key="20">
    <source>
        <dbReference type="Proteomes" id="UP000549250"/>
    </source>
</evidence>
<accession>A0A839SXW7</accession>
<comment type="subcellular location">
    <subcellularLocation>
        <location evidence="1 14">Cell outer membrane</location>
        <topology evidence="1 14">Multi-pass membrane protein</topology>
    </subcellularLocation>
</comment>
<evidence type="ECO:0000256" key="7">
    <source>
        <dbReference type="ARBA" id="ARBA00022729"/>
    </source>
</evidence>
<keyword evidence="6 14" id="KW-0812">Transmembrane</keyword>
<sequence>MATAADHPACRKARPKRHLLSPICLSLALASPVIVHAEPTSSVHSVRQYNIAPGPLSQALSSFAAQAGILLSYDPKLAQGLTSPGLHGTYDIQAGFAALLAGSDLEAVGSAPDFRLQKSESMALDDILVQGNELGSITEHSGSYTTGSMSAATRLPLSIRETPQSVSVVTRKRMDDQNMTTLEDAMEQVTGVNVFYETSDQPRFYSRGFSMDKVQENGVSSSFQGSVSGMGSAEASSESADLAVYDRVEVLRGASGLTQGSGEPGGTVNLVRKAPTREFQASANLGTGSWDNHRSELDVSGPLNDDGSLRGRFVSVYQNKQSFIDYIQRERYVLFGNLAYDLTPDTTLSGGVNWQKTHSVPDLYGVPMSTDYSSLGLSRSTYLGASWNNMTYEKINGFAELTHYFNSDWKLSSNLNYTRSSSNGEFIGIFGNGTNGVGSSGTGRLNNFLARDNEGYQYGLNIDLNGAFSLLDRQHNLSTGVDYLKERYDNLFGRVINSSTVNVFDWKPSSLSKPDIPYTNRYRYDNYQRGAYLTLRVGLTDTLKLILGGRFSQFYFRSNFKNLTTDRETVAAYRENGKATSYGGLVWDFSQNLSWYASYTDIFKPQNVVGESGSVLKPLTGENYETGIKGEFFDKTLNVSAAVFHLIQENRAMSNGDPNCDNNCYVASGKVRSRGLELEASGALTSNWQVFAGYSFTRSEYRKDESNSIKAGDTYAKWFPKHLFRISTDYRFSGKLERWSLGAGLTTQSSTDSTYDVYQGGYTLYNANAAYRIGDNLTLTLVGNNLSDKKYYIPVSNRHRGGNNLYGEPRNTMLTLRWQYH</sequence>
<dbReference type="Pfam" id="PF07715">
    <property type="entry name" value="Plug"/>
    <property type="match status" value="1"/>
</dbReference>
<dbReference type="RefSeq" id="WP_183165200.1">
    <property type="nucleotide sequence ID" value="NZ_JACHXI010000002.1"/>
</dbReference>
<dbReference type="Gene3D" id="3.55.50.30">
    <property type="match status" value="1"/>
</dbReference>
<keyword evidence="4 14" id="KW-1134">Transmembrane beta strand</keyword>
<dbReference type="FunFam" id="2.170.130.10:FF:000010">
    <property type="entry name" value="Ferripyoverdine receptor"/>
    <property type="match status" value="1"/>
</dbReference>
<organism evidence="19 20">
    <name type="scientific">Azomonas macrocytogenes</name>
    <name type="common">Azotobacter macrocytogenes</name>
    <dbReference type="NCBI Taxonomy" id="69962"/>
    <lineage>
        <taxon>Bacteria</taxon>
        <taxon>Pseudomonadati</taxon>
        <taxon>Pseudomonadota</taxon>
        <taxon>Gammaproteobacteria</taxon>
        <taxon>Pseudomonadales</taxon>
        <taxon>Pseudomonadaceae</taxon>
        <taxon>Azomonas</taxon>
    </lineage>
</organism>
<dbReference type="GO" id="GO:0038023">
    <property type="term" value="F:signaling receptor activity"/>
    <property type="evidence" value="ECO:0007669"/>
    <property type="project" value="InterPro"/>
</dbReference>
<evidence type="ECO:0000256" key="1">
    <source>
        <dbReference type="ARBA" id="ARBA00004571"/>
    </source>
</evidence>
<dbReference type="Pfam" id="PF00593">
    <property type="entry name" value="TonB_dep_Rec_b-barrel"/>
    <property type="match status" value="1"/>
</dbReference>
<dbReference type="PANTHER" id="PTHR32552">
    <property type="entry name" value="FERRICHROME IRON RECEPTOR-RELATED"/>
    <property type="match status" value="1"/>
</dbReference>
<dbReference type="CDD" id="cd01347">
    <property type="entry name" value="ligand_gated_channel"/>
    <property type="match status" value="1"/>
</dbReference>
<dbReference type="Gene3D" id="2.40.170.20">
    <property type="entry name" value="TonB-dependent receptor, beta-barrel domain"/>
    <property type="match status" value="1"/>
</dbReference>
<dbReference type="GO" id="GO:0009279">
    <property type="term" value="C:cell outer membrane"/>
    <property type="evidence" value="ECO:0007669"/>
    <property type="project" value="UniProtKB-SubCell"/>
</dbReference>
<feature type="region of interest" description="Disordered" evidence="16">
    <location>
        <begin position="282"/>
        <end position="302"/>
    </location>
</feature>
<dbReference type="InterPro" id="IPR010105">
    <property type="entry name" value="TonB_sidphr_rcpt"/>
</dbReference>
<comment type="caution">
    <text evidence="19">The sequence shown here is derived from an EMBL/GenBank/DDBJ whole genome shotgun (WGS) entry which is preliminary data.</text>
</comment>
<dbReference type="NCBIfam" id="TIGR01783">
    <property type="entry name" value="TonB-siderophor"/>
    <property type="match status" value="1"/>
</dbReference>
<keyword evidence="13 14" id="KW-0998">Cell outer membrane</keyword>
<evidence type="ECO:0000256" key="8">
    <source>
        <dbReference type="ARBA" id="ARBA00023004"/>
    </source>
</evidence>
<dbReference type="SMART" id="SM00965">
    <property type="entry name" value="STN"/>
    <property type="match status" value="1"/>
</dbReference>
<dbReference type="AlphaFoldDB" id="A0A839SXW7"/>
<dbReference type="GO" id="GO:0015891">
    <property type="term" value="P:siderophore transport"/>
    <property type="evidence" value="ECO:0007669"/>
    <property type="project" value="InterPro"/>
</dbReference>
<dbReference type="InterPro" id="IPR000531">
    <property type="entry name" value="Beta-barrel_TonB"/>
</dbReference>
<dbReference type="InterPro" id="IPR037066">
    <property type="entry name" value="Plug_dom_sf"/>
</dbReference>
<evidence type="ECO:0000256" key="17">
    <source>
        <dbReference type="SAM" id="SignalP"/>
    </source>
</evidence>
<feature type="signal peptide" evidence="17">
    <location>
        <begin position="1"/>
        <end position="37"/>
    </location>
</feature>
<evidence type="ECO:0000256" key="9">
    <source>
        <dbReference type="ARBA" id="ARBA00023065"/>
    </source>
</evidence>
<evidence type="ECO:0000313" key="19">
    <source>
        <dbReference type="EMBL" id="MBB3102197.1"/>
    </source>
</evidence>
<evidence type="ECO:0000259" key="18">
    <source>
        <dbReference type="SMART" id="SM00965"/>
    </source>
</evidence>
<keyword evidence="5" id="KW-0410">Iron transport</keyword>
<evidence type="ECO:0000256" key="11">
    <source>
        <dbReference type="ARBA" id="ARBA00023136"/>
    </source>
</evidence>
<proteinExistence type="inferred from homology"/>
<dbReference type="PANTHER" id="PTHR32552:SF74">
    <property type="entry name" value="HYDROXAMATE SIDEROPHORE RECEPTOR FHUE"/>
    <property type="match status" value="1"/>
</dbReference>
<dbReference type="InterPro" id="IPR039426">
    <property type="entry name" value="TonB-dep_rcpt-like"/>
</dbReference>
<reference evidence="19 20" key="1">
    <citation type="submission" date="2020-08" db="EMBL/GenBank/DDBJ databases">
        <title>Genomic Encyclopedia of Type Strains, Phase III (KMG-III): the genomes of soil and plant-associated and newly described type strains.</title>
        <authorList>
            <person name="Whitman W."/>
        </authorList>
    </citation>
    <scope>NUCLEOTIDE SEQUENCE [LARGE SCALE GENOMIC DNA]</scope>
    <source>
        <strain evidence="19 20">CECT 4462</strain>
    </source>
</reference>
<keyword evidence="8" id="KW-0408">Iron</keyword>
<evidence type="ECO:0000256" key="10">
    <source>
        <dbReference type="ARBA" id="ARBA00023077"/>
    </source>
</evidence>
<dbReference type="GO" id="GO:0015344">
    <property type="term" value="F:siderophore uptake transmembrane transporter activity"/>
    <property type="evidence" value="ECO:0007669"/>
    <property type="project" value="TreeGrafter"/>
</dbReference>
<dbReference type="Proteomes" id="UP000549250">
    <property type="component" value="Unassembled WGS sequence"/>
</dbReference>
<evidence type="ECO:0000256" key="5">
    <source>
        <dbReference type="ARBA" id="ARBA00022496"/>
    </source>
</evidence>
<feature type="chain" id="PRO_5032760649" evidence="17">
    <location>
        <begin position="38"/>
        <end position="821"/>
    </location>
</feature>
<keyword evidence="11 14" id="KW-0472">Membrane</keyword>
<protein>
    <submittedName>
        <fullName evidence="19">Outer membrane receptor for ferric coprogen and ferric-rhodotorulic acid</fullName>
    </submittedName>
</protein>
<evidence type="ECO:0000256" key="15">
    <source>
        <dbReference type="RuleBase" id="RU003357"/>
    </source>
</evidence>
<gene>
    <name evidence="19" type="ORF">FHR87_000570</name>
</gene>
<dbReference type="InterPro" id="IPR012910">
    <property type="entry name" value="Plug_dom"/>
</dbReference>
<keyword evidence="3 14" id="KW-0813">Transport</keyword>
<dbReference type="InterPro" id="IPR036942">
    <property type="entry name" value="Beta-barrel_TonB_sf"/>
</dbReference>
<dbReference type="EMBL" id="JACHXI010000002">
    <property type="protein sequence ID" value="MBB3102197.1"/>
    <property type="molecule type" value="Genomic_DNA"/>
</dbReference>
<keyword evidence="9" id="KW-0406">Ion transport</keyword>
<keyword evidence="12 19" id="KW-0675">Receptor</keyword>